<dbReference type="Gene3D" id="3.30.870.10">
    <property type="entry name" value="Endonuclease Chain A"/>
    <property type="match status" value="2"/>
</dbReference>
<evidence type="ECO:0000259" key="1">
    <source>
        <dbReference type="PROSITE" id="PS50035"/>
    </source>
</evidence>
<dbReference type="EMBL" id="UOFA01000270">
    <property type="protein sequence ID" value="VAW46319.1"/>
    <property type="molecule type" value="Genomic_DNA"/>
</dbReference>
<dbReference type="SMART" id="SM00155">
    <property type="entry name" value="PLDc"/>
    <property type="match status" value="2"/>
</dbReference>
<sequence>MYKIFTISFIALIGLLSGCAVNKATIQQVEQVIEIKKDSTISCPPEDENRCAMQTPFASQFVLAEQEDKNRVLLLDHGEESLMLRLHMIRAAQKTIEIQSFIWVNDEAGHLLIRELLAAAKRGVKVKVIIDQLFSMGNSWLVTDIATLHQNLEFKLYNPVFQDAHTSAFEFFSALACCMARLNKRMHNKTFIVDNKYGIVGGRNYQNRYYDWDESFNYKDRDVLAIGEVVNVISISFASFWRSPHVVPVEHLRDVSARILKGEKSNIDWQHPLPEKATRLLDQASDAMQIIKTFFADIIAVDHVEFFSDSHDKPFNKAARSANKQLTQKIHQHFSAAKHKILIQTPYLVFSRPARKTFKKLRRENPELELLVSTNSLASTDAYYVYAISFKYKRFYLNKLGMQIYEYKDRPGMITNKFSSTSVDENTRFGMHGKSFVIDNYISMIGSHNFDPRSDVLNTEAGFVIESKEFAALLSASIETDMLDQNSWVVAAKEQIPFFSRISGVIATISRKLPIFDIWPFRYSTSYRLKEGYSEVPATHPDFYQNYEPIGNFPNVDLSSKQIQTIIISAFAGFAEPVM</sequence>
<organism evidence="2">
    <name type="scientific">hydrothermal vent metagenome</name>
    <dbReference type="NCBI Taxonomy" id="652676"/>
    <lineage>
        <taxon>unclassified sequences</taxon>
        <taxon>metagenomes</taxon>
        <taxon>ecological metagenomes</taxon>
    </lineage>
</organism>
<dbReference type="InterPro" id="IPR025202">
    <property type="entry name" value="PLD-like_dom"/>
</dbReference>
<gene>
    <name evidence="2" type="ORF">MNBD_GAMMA02-457</name>
</gene>
<dbReference type="AlphaFoldDB" id="A0A3B0WAH7"/>
<feature type="domain" description="PLD phosphodiesterase" evidence="1">
    <location>
        <begin position="182"/>
        <end position="209"/>
    </location>
</feature>
<dbReference type="PANTHER" id="PTHR21248">
    <property type="entry name" value="CARDIOLIPIN SYNTHASE"/>
    <property type="match status" value="1"/>
</dbReference>
<dbReference type="InterPro" id="IPR001736">
    <property type="entry name" value="PLipase_D/transphosphatidylase"/>
</dbReference>
<dbReference type="CDD" id="cd09113">
    <property type="entry name" value="PLDc_ymdC_like_2"/>
    <property type="match status" value="1"/>
</dbReference>
<dbReference type="GO" id="GO:0030572">
    <property type="term" value="F:phosphatidyltransferase activity"/>
    <property type="evidence" value="ECO:0007669"/>
    <property type="project" value="UniProtKB-ARBA"/>
</dbReference>
<dbReference type="PROSITE" id="PS50035">
    <property type="entry name" value="PLD"/>
    <property type="match status" value="2"/>
</dbReference>
<dbReference type="PANTHER" id="PTHR21248:SF12">
    <property type="entry name" value="CARDIOLIPIN SYNTHASE C"/>
    <property type="match status" value="1"/>
</dbReference>
<dbReference type="PROSITE" id="PS51257">
    <property type="entry name" value="PROKAR_LIPOPROTEIN"/>
    <property type="match status" value="1"/>
</dbReference>
<evidence type="ECO:0000313" key="2">
    <source>
        <dbReference type="EMBL" id="VAW46319.1"/>
    </source>
</evidence>
<dbReference type="CDD" id="cd09111">
    <property type="entry name" value="PLDc_ymdC_like_1"/>
    <property type="match status" value="1"/>
</dbReference>
<feature type="domain" description="PLD phosphodiesterase" evidence="1">
    <location>
        <begin position="427"/>
        <end position="454"/>
    </location>
</feature>
<proteinExistence type="predicted"/>
<dbReference type="Pfam" id="PF13091">
    <property type="entry name" value="PLDc_2"/>
    <property type="match status" value="2"/>
</dbReference>
<name>A0A3B0WAH7_9ZZZZ</name>
<reference evidence="2" key="1">
    <citation type="submission" date="2018-06" db="EMBL/GenBank/DDBJ databases">
        <authorList>
            <person name="Zhirakovskaya E."/>
        </authorList>
    </citation>
    <scope>NUCLEOTIDE SEQUENCE</scope>
</reference>
<protein>
    <submittedName>
        <fullName evidence="2">Cardiolipin synthase</fullName>
    </submittedName>
</protein>
<accession>A0A3B0WAH7</accession>
<dbReference type="GO" id="GO:0032049">
    <property type="term" value="P:cardiolipin biosynthetic process"/>
    <property type="evidence" value="ECO:0007669"/>
    <property type="project" value="UniProtKB-ARBA"/>
</dbReference>
<dbReference type="SUPFAM" id="SSF56024">
    <property type="entry name" value="Phospholipase D/nuclease"/>
    <property type="match status" value="2"/>
</dbReference>